<dbReference type="EMBL" id="CP035532">
    <property type="protein sequence ID" value="QBA19730.1"/>
    <property type="molecule type" value="Genomic_DNA"/>
</dbReference>
<accession>A0A411DHB6</accession>
<protein>
    <submittedName>
        <fullName evidence="2">Uncharacterized protein</fullName>
    </submittedName>
</protein>
<dbReference type="AlphaFoldDB" id="A0A411DHB6"/>
<name>A0A411DHB6_CHRID</name>
<organism evidence="2">
    <name type="scientific">Chryseobacterium indologenes</name>
    <name type="common">Flavobacterium indologenes</name>
    <dbReference type="NCBI Taxonomy" id="253"/>
    <lineage>
        <taxon>Bacteria</taxon>
        <taxon>Pseudomonadati</taxon>
        <taxon>Bacteroidota</taxon>
        <taxon>Flavobacteriia</taxon>
        <taxon>Flavobacteriales</taxon>
        <taxon>Weeksellaceae</taxon>
        <taxon>Chryseobacterium group</taxon>
        <taxon>Chryseobacterium</taxon>
    </lineage>
</organism>
<sequence length="67" mass="7480">MKTLIYISSGIIITIILHACHPDQSVSAEGPQENNLNINSLSAKSDSTQYMESDPPKDRDHWKPTNQ</sequence>
<feature type="region of interest" description="Disordered" evidence="1">
    <location>
        <begin position="25"/>
        <end position="67"/>
    </location>
</feature>
<proteinExistence type="predicted"/>
<feature type="compositionally biased region" description="Polar residues" evidence="1">
    <location>
        <begin position="25"/>
        <end position="51"/>
    </location>
</feature>
<feature type="compositionally biased region" description="Basic and acidic residues" evidence="1">
    <location>
        <begin position="54"/>
        <end position="67"/>
    </location>
</feature>
<gene>
    <name evidence="2" type="ORF">EU348_00525</name>
</gene>
<reference evidence="2" key="1">
    <citation type="submission" date="2019-01" db="EMBL/GenBank/DDBJ databases">
        <title>Whole Genome Sequencing for Putative Detection of Antimicrobial Resistance and Potential Virulence Factors in Chryseobacterium indologenes isolated from Nile Tilapia in Tanzania.</title>
        <authorList>
            <person name="Mwega E."/>
            <person name="Mutoloki S."/>
            <person name="Mugimba K."/>
            <person name="Colquhoun D."/>
            <person name="Mdegela R."/>
            <person name="Evensen O."/>
            <person name="Wasteson Y."/>
        </authorList>
    </citation>
    <scope>NUCLEOTIDE SEQUENCE [LARGE SCALE GENOMIC DNA]</scope>
    <source>
        <strain evidence="2">StR 01</strain>
    </source>
</reference>
<evidence type="ECO:0000256" key="1">
    <source>
        <dbReference type="SAM" id="MobiDB-lite"/>
    </source>
</evidence>
<evidence type="ECO:0000313" key="2">
    <source>
        <dbReference type="EMBL" id="QBA19730.1"/>
    </source>
</evidence>